<evidence type="ECO:0000313" key="3">
    <source>
        <dbReference type="EMBL" id="KAJ8603277.1"/>
    </source>
</evidence>
<feature type="region of interest" description="Disordered" evidence="1">
    <location>
        <begin position="290"/>
        <end position="315"/>
    </location>
</feature>
<sequence>MSLTVGNGESRLRMRAGVSYGRLLGAFARHVGRDAADLSLERGRSVVALDEIAAADETLFVRERLPAYVIVLRRDARRVEHVQRRILPLVSSAKTIDAVDGADAPALVSALRRNDVRLSPDYARTATVGQLGCACSHIDVWRRVADALGPTVVLEDDASPVDDFATKLENLLLEARDLEWDWIYLFYHPDCHRHLPIPDKSQVQRAFQTWGTVAYVLAPRGATVLLREARDAAHDGPIDHLVMRLARDGALRTLCATHILAATSGQLNPLHPPHLTPLGSNVWGTPTLLDQQQQKRPKMSSHLHGAQPAAADARA</sequence>
<proteinExistence type="predicted"/>
<dbReference type="InterPro" id="IPR002654">
    <property type="entry name" value="Glyco_trans_25"/>
</dbReference>
<dbReference type="Pfam" id="PF01755">
    <property type="entry name" value="Glyco_transf_25"/>
    <property type="match status" value="1"/>
</dbReference>
<evidence type="ECO:0000313" key="4">
    <source>
        <dbReference type="Proteomes" id="UP001230188"/>
    </source>
</evidence>
<dbReference type="EMBL" id="JAQMWT010000358">
    <property type="protein sequence ID" value="KAJ8603277.1"/>
    <property type="molecule type" value="Genomic_DNA"/>
</dbReference>
<protein>
    <recommendedName>
        <fullName evidence="2">Glycosyl transferase family 25 domain-containing protein</fullName>
    </recommendedName>
</protein>
<comment type="caution">
    <text evidence="3">The sequence shown here is derived from an EMBL/GenBank/DDBJ whole genome shotgun (WGS) entry which is preliminary data.</text>
</comment>
<organism evidence="3 4">
    <name type="scientific">Chrysophaeum taylorii</name>
    <dbReference type="NCBI Taxonomy" id="2483200"/>
    <lineage>
        <taxon>Eukaryota</taxon>
        <taxon>Sar</taxon>
        <taxon>Stramenopiles</taxon>
        <taxon>Ochrophyta</taxon>
        <taxon>Pelagophyceae</taxon>
        <taxon>Pelagomonadales</taxon>
        <taxon>Pelagomonadaceae</taxon>
        <taxon>Chrysophaeum</taxon>
    </lineage>
</organism>
<name>A0AAD7UF95_9STRA</name>
<evidence type="ECO:0000259" key="2">
    <source>
        <dbReference type="Pfam" id="PF01755"/>
    </source>
</evidence>
<feature type="domain" description="Glycosyl transferase family 25" evidence="2">
    <location>
        <begin position="66"/>
        <end position="240"/>
    </location>
</feature>
<gene>
    <name evidence="3" type="ORF">CTAYLR_006966</name>
</gene>
<accession>A0AAD7UF95</accession>
<evidence type="ECO:0000256" key="1">
    <source>
        <dbReference type="SAM" id="MobiDB-lite"/>
    </source>
</evidence>
<keyword evidence="4" id="KW-1185">Reference proteome</keyword>
<dbReference type="Proteomes" id="UP001230188">
    <property type="component" value="Unassembled WGS sequence"/>
</dbReference>
<reference evidence="3" key="1">
    <citation type="submission" date="2023-01" db="EMBL/GenBank/DDBJ databases">
        <title>Metagenome sequencing of chrysophaentin producing Chrysophaeum taylorii.</title>
        <authorList>
            <person name="Davison J."/>
            <person name="Bewley C."/>
        </authorList>
    </citation>
    <scope>NUCLEOTIDE SEQUENCE</scope>
    <source>
        <strain evidence="3">NIES-1699</strain>
    </source>
</reference>
<dbReference type="AlphaFoldDB" id="A0AAD7UF95"/>